<evidence type="ECO:0000313" key="2">
    <source>
        <dbReference type="Proteomes" id="UP000198639"/>
    </source>
</evidence>
<keyword evidence="2" id="KW-1185">Reference proteome</keyword>
<dbReference type="OrthoDB" id="1262040at2"/>
<evidence type="ECO:0000313" key="1">
    <source>
        <dbReference type="EMBL" id="SFD73840.1"/>
    </source>
</evidence>
<dbReference type="AlphaFoldDB" id="A0A1I1V0N5"/>
<dbReference type="Gene3D" id="4.10.280.80">
    <property type="match status" value="1"/>
</dbReference>
<dbReference type="Gene3D" id="3.90.1720.80">
    <property type="match status" value="1"/>
</dbReference>
<dbReference type="Proteomes" id="UP000198639">
    <property type="component" value="Unassembled WGS sequence"/>
</dbReference>
<sequence length="159" mass="17268">MNVPFSVLAKHYPRKRDVPPAALFRELGWDDLIGDPKYENTCAIRVSLALIRSGVTIPGGRMSIKKDGPLKGKNIEPGQAKLSAILSRPSMLGKPQKFSGPTALTDIGNRSGIVSFFRLTPGVYEGGHIDIVSPMLGGMSACGTSCYWLSAETWFWSLE</sequence>
<gene>
    <name evidence="1" type="ORF">SAMN05216204_13527</name>
</gene>
<reference evidence="2" key="1">
    <citation type="submission" date="2016-10" db="EMBL/GenBank/DDBJ databases">
        <authorList>
            <person name="Varghese N."/>
            <person name="Submissions S."/>
        </authorList>
    </citation>
    <scope>NUCLEOTIDE SEQUENCE [LARGE SCALE GENOMIC DNA]</scope>
    <source>
        <strain evidence="2">CGMCC 1.12041</strain>
    </source>
</reference>
<dbReference type="STRING" id="1164594.SAMN05216204_13527"/>
<dbReference type="EMBL" id="FOLD01000035">
    <property type="protein sequence ID" value="SFD73840.1"/>
    <property type="molecule type" value="Genomic_DNA"/>
</dbReference>
<protein>
    <submittedName>
        <fullName evidence="1">Type VI secretion system (T6SS), amidase effector protein 4</fullName>
    </submittedName>
</protein>
<dbReference type="RefSeq" id="WP_091876618.1">
    <property type="nucleotide sequence ID" value="NZ_FOLD01000035.1"/>
</dbReference>
<proteinExistence type="predicted"/>
<organism evidence="1 2">
    <name type="scientific">Massilia yuzhufengensis</name>
    <dbReference type="NCBI Taxonomy" id="1164594"/>
    <lineage>
        <taxon>Bacteria</taxon>
        <taxon>Pseudomonadati</taxon>
        <taxon>Pseudomonadota</taxon>
        <taxon>Betaproteobacteria</taxon>
        <taxon>Burkholderiales</taxon>
        <taxon>Oxalobacteraceae</taxon>
        <taxon>Telluria group</taxon>
        <taxon>Massilia</taxon>
    </lineage>
</organism>
<dbReference type="Pfam" id="PF14113">
    <property type="entry name" value="Tae4"/>
    <property type="match status" value="1"/>
</dbReference>
<dbReference type="InterPro" id="IPR025562">
    <property type="entry name" value="Tae4"/>
</dbReference>
<accession>A0A1I1V0N5</accession>
<name>A0A1I1V0N5_9BURK</name>